<dbReference type="Gene3D" id="2.20.200.10">
    <property type="entry name" value="Outer membrane efflux proteins (OEP)"/>
    <property type="match status" value="1"/>
</dbReference>
<dbReference type="InterPro" id="IPR010131">
    <property type="entry name" value="MdtP/NodT-like"/>
</dbReference>
<keyword evidence="3 5" id="KW-1134">Transmembrane beta strand</keyword>
<proteinExistence type="inferred from homology"/>
<name>A0A1H2SQJ2_9GAMM</name>
<keyword evidence="5" id="KW-0564">Palmitate</keyword>
<evidence type="ECO:0000256" key="3">
    <source>
        <dbReference type="ARBA" id="ARBA00022452"/>
    </source>
</evidence>
<comment type="subcellular location">
    <subcellularLocation>
        <location evidence="1 5">Cell outer membrane</location>
        <topology evidence="1 5">Lipid-anchor</topology>
    </subcellularLocation>
</comment>
<organism evidence="6 7">
    <name type="scientific">Marinobacter mobilis</name>
    <dbReference type="NCBI Taxonomy" id="488533"/>
    <lineage>
        <taxon>Bacteria</taxon>
        <taxon>Pseudomonadati</taxon>
        <taxon>Pseudomonadota</taxon>
        <taxon>Gammaproteobacteria</taxon>
        <taxon>Pseudomonadales</taxon>
        <taxon>Marinobacteraceae</taxon>
        <taxon>Marinobacter</taxon>
    </lineage>
</organism>
<dbReference type="RefSeq" id="WP_091811563.1">
    <property type="nucleotide sequence ID" value="NZ_FNNE01000002.1"/>
</dbReference>
<comment type="similarity">
    <text evidence="2 5">Belongs to the outer membrane factor (OMF) (TC 1.B.17) family.</text>
</comment>
<evidence type="ECO:0000256" key="1">
    <source>
        <dbReference type="ARBA" id="ARBA00004459"/>
    </source>
</evidence>
<evidence type="ECO:0000313" key="7">
    <source>
        <dbReference type="Proteomes" id="UP000199675"/>
    </source>
</evidence>
<dbReference type="GO" id="GO:0009279">
    <property type="term" value="C:cell outer membrane"/>
    <property type="evidence" value="ECO:0007669"/>
    <property type="project" value="UniProtKB-SubCell"/>
</dbReference>
<reference evidence="6 7" key="1">
    <citation type="submission" date="2016-10" db="EMBL/GenBank/DDBJ databases">
        <authorList>
            <person name="de Groot N.N."/>
        </authorList>
    </citation>
    <scope>NUCLEOTIDE SEQUENCE [LARGE SCALE GENOMIC DNA]</scope>
    <source>
        <strain evidence="6 7">CGMCC 1.7059</strain>
    </source>
</reference>
<protein>
    <submittedName>
        <fullName evidence="6">Outer membrane protein, multidrug efflux system</fullName>
    </submittedName>
</protein>
<evidence type="ECO:0000313" key="6">
    <source>
        <dbReference type="EMBL" id="SDW33872.1"/>
    </source>
</evidence>
<dbReference type="PANTHER" id="PTHR30203:SF32">
    <property type="entry name" value="CATION EFFLUX SYSTEM PROTEIN CUSC"/>
    <property type="match status" value="1"/>
</dbReference>
<dbReference type="EMBL" id="FNNE01000002">
    <property type="protein sequence ID" value="SDW33872.1"/>
    <property type="molecule type" value="Genomic_DNA"/>
</dbReference>
<keyword evidence="5" id="KW-0472">Membrane</keyword>
<dbReference type="Gene3D" id="1.20.1600.10">
    <property type="entry name" value="Outer membrane efflux proteins (OEP)"/>
    <property type="match status" value="1"/>
</dbReference>
<keyword evidence="7" id="KW-1185">Reference proteome</keyword>
<dbReference type="GO" id="GO:0015562">
    <property type="term" value="F:efflux transmembrane transporter activity"/>
    <property type="evidence" value="ECO:0007669"/>
    <property type="project" value="InterPro"/>
</dbReference>
<gene>
    <name evidence="6" type="ORF">SAMN04487960_102201</name>
</gene>
<evidence type="ECO:0000256" key="2">
    <source>
        <dbReference type="ARBA" id="ARBA00007613"/>
    </source>
</evidence>
<keyword evidence="4" id="KW-0998">Cell outer membrane</keyword>
<dbReference type="PANTHER" id="PTHR30203">
    <property type="entry name" value="OUTER MEMBRANE CATION EFFLUX PROTEIN"/>
    <property type="match status" value="1"/>
</dbReference>
<dbReference type="InterPro" id="IPR003423">
    <property type="entry name" value="OMP_efflux"/>
</dbReference>
<evidence type="ECO:0000256" key="5">
    <source>
        <dbReference type="RuleBase" id="RU362097"/>
    </source>
</evidence>
<dbReference type="AlphaFoldDB" id="A0A1H2SQJ2"/>
<dbReference type="SUPFAM" id="SSF56954">
    <property type="entry name" value="Outer membrane efflux proteins (OEP)"/>
    <property type="match status" value="1"/>
</dbReference>
<dbReference type="OrthoDB" id="9770517at2"/>
<dbReference type="Proteomes" id="UP000199675">
    <property type="component" value="Unassembled WGS sequence"/>
</dbReference>
<dbReference type="NCBIfam" id="TIGR01845">
    <property type="entry name" value="outer_NodT"/>
    <property type="match status" value="1"/>
</dbReference>
<dbReference type="STRING" id="488533.SAMN04487960_102201"/>
<keyword evidence="5" id="KW-0812">Transmembrane</keyword>
<dbReference type="PROSITE" id="PS51257">
    <property type="entry name" value="PROKAR_LIPOPROTEIN"/>
    <property type="match status" value="1"/>
</dbReference>
<keyword evidence="5" id="KW-0449">Lipoprotein</keyword>
<sequence>MKTLTPIVMSVALMSGCSLIPEYQAPVAPVTNAVGETRAATEEARLPGWRDVFPDPQLQSLIDTALSNNRDLRLAMLDVAEARALYQIEGAGRYPELSLGADSTRQRLPADLSGTGRAETGGQYGVQVGMASYELDVFGRVRSLEAAAMERYLATEEASLSAHITLVSEVANAYLTLMADHEKLRISEQAEADQQRAVSLVRNRYRNGLGTELAVRQAEIALETARAYRAQNARLVAQGRHALSVVTGAPLPLLISRQIGDPMVTTLAEVPAGLPSSVLVQRPDVRAAERNLRAANADIGAARAAFYPSITLTGGIGTASSDLSGLFDGGSGAWSFSPAITLPIFTGGRNQANLEVAEVRRDRHIARYEQVIQTAFKEVADALTARQYLLDQEHAQDALVKATERSLVLAEARFREGADDYLAVLDARRALLDARQERVAVSRQKLANRVQLYRALGGGVSPDQAILLGGESGAAAAGSSPQS</sequence>
<dbReference type="Pfam" id="PF02321">
    <property type="entry name" value="OEP"/>
    <property type="match status" value="2"/>
</dbReference>
<evidence type="ECO:0000256" key="4">
    <source>
        <dbReference type="ARBA" id="ARBA00023237"/>
    </source>
</evidence>
<accession>A0A1H2SQJ2</accession>